<feature type="coiled-coil region" evidence="11">
    <location>
        <begin position="118"/>
        <end position="152"/>
    </location>
</feature>
<sequence>MQIADASAPGSLPVRPALRDISLWFVLITLAGTTLLHYLTDIHLIPYHSIYRSLYYVPIAVAAVRYGRRGGVLTALTASALYIPHVILSWGIMLDDGVNDLLENAVFLFVGAFAGSLADAERRQRQRAQEAAQQLAAANAALQTQAAVAERMRASIASILESIDSGVLTLDTHGNVTTINRAAQALLHGPNGSTTQLPQLIRDYLASGARGYRQVAIKNRQLGLHGSPLVGAHDETIGTVLVLDDLTELRALEEQI</sequence>
<dbReference type="PROSITE" id="PS50112">
    <property type="entry name" value="PAS"/>
    <property type="match status" value="1"/>
</dbReference>
<comment type="subcellular location">
    <subcellularLocation>
        <location evidence="1">Membrane</location>
        <topology evidence="1">Multi-pass membrane protein</topology>
    </subcellularLocation>
</comment>
<organism evidence="14 15">
    <name type="scientific">Kouleothrix aurantiaca</name>
    <dbReference type="NCBI Taxonomy" id="186479"/>
    <lineage>
        <taxon>Bacteria</taxon>
        <taxon>Bacillati</taxon>
        <taxon>Chloroflexota</taxon>
        <taxon>Chloroflexia</taxon>
        <taxon>Chloroflexales</taxon>
        <taxon>Roseiflexineae</taxon>
        <taxon>Roseiflexaceae</taxon>
        <taxon>Kouleothrix</taxon>
    </lineage>
</organism>
<dbReference type="InterPro" id="IPR035965">
    <property type="entry name" value="PAS-like_dom_sf"/>
</dbReference>
<accession>A0A0P9HGH6</accession>
<evidence type="ECO:0000256" key="1">
    <source>
        <dbReference type="ARBA" id="ARBA00004141"/>
    </source>
</evidence>
<keyword evidence="5" id="KW-0547">Nucleotide-binding</keyword>
<evidence type="ECO:0000313" key="15">
    <source>
        <dbReference type="Proteomes" id="UP000050509"/>
    </source>
</evidence>
<feature type="domain" description="PAS" evidence="13">
    <location>
        <begin position="152"/>
        <end position="187"/>
    </location>
</feature>
<dbReference type="SUPFAM" id="SSF55785">
    <property type="entry name" value="PYP-like sensor domain (PAS domain)"/>
    <property type="match status" value="1"/>
</dbReference>
<dbReference type="Proteomes" id="UP000050509">
    <property type="component" value="Unassembled WGS sequence"/>
</dbReference>
<reference evidence="14 15" key="1">
    <citation type="submission" date="2015-09" db="EMBL/GenBank/DDBJ databases">
        <title>Draft genome sequence of Kouleothrix aurantiaca JCM 19913.</title>
        <authorList>
            <person name="Hemp J."/>
        </authorList>
    </citation>
    <scope>NUCLEOTIDE SEQUENCE [LARGE SCALE GENOMIC DNA]</scope>
    <source>
        <strain evidence="14 15">COM-B</strain>
    </source>
</reference>
<dbReference type="Gene3D" id="1.20.120.620">
    <property type="entry name" value="Backbone structure of the membrane domain of e. Coli histidine kinase receptor kdpd"/>
    <property type="match status" value="1"/>
</dbReference>
<keyword evidence="10 12" id="KW-0472">Membrane</keyword>
<evidence type="ECO:0000256" key="11">
    <source>
        <dbReference type="SAM" id="Coils"/>
    </source>
</evidence>
<evidence type="ECO:0000256" key="5">
    <source>
        <dbReference type="ARBA" id="ARBA00022741"/>
    </source>
</evidence>
<feature type="transmembrane region" description="Helical" evidence="12">
    <location>
        <begin position="45"/>
        <end position="64"/>
    </location>
</feature>
<dbReference type="Gene3D" id="3.30.450.20">
    <property type="entry name" value="PAS domain"/>
    <property type="match status" value="1"/>
</dbReference>
<feature type="non-terminal residue" evidence="14">
    <location>
        <position position="256"/>
    </location>
</feature>
<evidence type="ECO:0000313" key="14">
    <source>
        <dbReference type="EMBL" id="KPV53910.1"/>
    </source>
</evidence>
<dbReference type="Pfam" id="PF13493">
    <property type="entry name" value="DUF4118"/>
    <property type="match status" value="1"/>
</dbReference>
<keyword evidence="2" id="KW-0597">Phosphoprotein</keyword>
<keyword evidence="8 12" id="KW-1133">Transmembrane helix</keyword>
<evidence type="ECO:0000256" key="10">
    <source>
        <dbReference type="ARBA" id="ARBA00023136"/>
    </source>
</evidence>
<keyword evidence="9" id="KW-0902">Two-component regulatory system</keyword>
<keyword evidence="6" id="KW-0418">Kinase</keyword>
<comment type="caution">
    <text evidence="14">The sequence shown here is derived from an EMBL/GenBank/DDBJ whole genome shotgun (WGS) entry which is preliminary data.</text>
</comment>
<protein>
    <recommendedName>
        <fullName evidence="13">PAS domain-containing protein</fullName>
    </recommendedName>
</protein>
<name>A0A0P9HGH6_9CHLR</name>
<keyword evidence="3" id="KW-0808">Transferase</keyword>
<keyword evidence="11" id="KW-0175">Coiled coil</keyword>
<dbReference type="InterPro" id="IPR025201">
    <property type="entry name" value="KdpD_TM"/>
</dbReference>
<keyword evidence="15" id="KW-1185">Reference proteome</keyword>
<evidence type="ECO:0000256" key="7">
    <source>
        <dbReference type="ARBA" id="ARBA00022840"/>
    </source>
</evidence>
<keyword evidence="7" id="KW-0067">ATP-binding</keyword>
<evidence type="ECO:0000256" key="2">
    <source>
        <dbReference type="ARBA" id="ARBA00022553"/>
    </source>
</evidence>
<feature type="transmembrane region" description="Helical" evidence="12">
    <location>
        <begin position="71"/>
        <end position="92"/>
    </location>
</feature>
<gene>
    <name evidence="14" type="ORF">SE17_06860</name>
</gene>
<keyword evidence="4 12" id="KW-0812">Transmembrane</keyword>
<feature type="transmembrane region" description="Helical" evidence="12">
    <location>
        <begin position="104"/>
        <end position="120"/>
    </location>
</feature>
<evidence type="ECO:0000256" key="4">
    <source>
        <dbReference type="ARBA" id="ARBA00022692"/>
    </source>
</evidence>
<dbReference type="InterPro" id="IPR000014">
    <property type="entry name" value="PAS"/>
</dbReference>
<dbReference type="EMBL" id="LJCR01000151">
    <property type="protein sequence ID" value="KPV53910.1"/>
    <property type="molecule type" value="Genomic_DNA"/>
</dbReference>
<feature type="transmembrane region" description="Helical" evidence="12">
    <location>
        <begin position="21"/>
        <end position="39"/>
    </location>
</feature>
<dbReference type="AlphaFoldDB" id="A0A0P9HGH6"/>
<evidence type="ECO:0000256" key="9">
    <source>
        <dbReference type="ARBA" id="ARBA00023012"/>
    </source>
</evidence>
<evidence type="ECO:0000256" key="6">
    <source>
        <dbReference type="ARBA" id="ARBA00022777"/>
    </source>
</evidence>
<evidence type="ECO:0000256" key="8">
    <source>
        <dbReference type="ARBA" id="ARBA00022989"/>
    </source>
</evidence>
<evidence type="ECO:0000256" key="3">
    <source>
        <dbReference type="ARBA" id="ARBA00022679"/>
    </source>
</evidence>
<evidence type="ECO:0000259" key="13">
    <source>
        <dbReference type="PROSITE" id="PS50112"/>
    </source>
</evidence>
<dbReference type="InterPro" id="IPR038318">
    <property type="entry name" value="KdpD_sf"/>
</dbReference>
<evidence type="ECO:0000256" key="12">
    <source>
        <dbReference type="SAM" id="Phobius"/>
    </source>
</evidence>
<proteinExistence type="predicted"/>